<dbReference type="Gene3D" id="3.40.50.620">
    <property type="entry name" value="HUPs"/>
    <property type="match status" value="1"/>
</dbReference>
<feature type="binding site" evidence="9">
    <location>
        <position position="120"/>
    </location>
    <ligand>
        <name>L-aspartate</name>
        <dbReference type="ChEBI" id="CHEBI:29991"/>
    </ligand>
</feature>
<evidence type="ECO:0000313" key="13">
    <source>
        <dbReference type="Proteomes" id="UP000605144"/>
    </source>
</evidence>
<evidence type="ECO:0000256" key="1">
    <source>
        <dbReference type="ARBA" id="ARBA00004967"/>
    </source>
</evidence>
<feature type="binding site" evidence="9">
    <location>
        <position position="184"/>
    </location>
    <ligand>
        <name>L-citrulline</name>
        <dbReference type="ChEBI" id="CHEBI:57743"/>
    </ligand>
</feature>
<dbReference type="GO" id="GO:0006526">
    <property type="term" value="P:L-arginine biosynthetic process"/>
    <property type="evidence" value="ECO:0007669"/>
    <property type="project" value="UniProtKB-UniRule"/>
</dbReference>
<dbReference type="PROSITE" id="PS00564">
    <property type="entry name" value="ARGININOSUCCIN_SYN_1"/>
    <property type="match status" value="1"/>
</dbReference>
<dbReference type="InterPro" id="IPR024074">
    <property type="entry name" value="AS_cat/multimer_dom_body"/>
</dbReference>
<keyword evidence="5 9" id="KW-0436">Ligase</keyword>
<dbReference type="EMBL" id="DQSV01000063">
    <property type="protein sequence ID" value="HIP17313.1"/>
    <property type="molecule type" value="Genomic_DNA"/>
</dbReference>
<keyword evidence="8 9" id="KW-0067">ATP-binding</keyword>
<proteinExistence type="inferred from homology"/>
<feature type="binding site" evidence="9">
    <location>
        <begin position="10"/>
        <end position="18"/>
    </location>
    <ligand>
        <name>ATP</name>
        <dbReference type="ChEBI" id="CHEBI:30616"/>
    </ligand>
</feature>
<dbReference type="InterPro" id="IPR001518">
    <property type="entry name" value="Arginosuc_synth"/>
</dbReference>
<feature type="binding site" evidence="9">
    <location>
        <position position="124"/>
    </location>
    <ligand>
        <name>L-aspartate</name>
        <dbReference type="ChEBI" id="CHEBI:29991"/>
    </ligand>
</feature>
<name>A0A832YUK7_9EURY</name>
<comment type="subcellular location">
    <subcellularLocation>
        <location evidence="9">Cytoplasm</location>
    </subcellularLocation>
</comment>
<dbReference type="SUPFAM" id="SSF52402">
    <property type="entry name" value="Adenine nucleotide alpha hydrolases-like"/>
    <property type="match status" value="1"/>
</dbReference>
<evidence type="ECO:0000256" key="9">
    <source>
        <dbReference type="HAMAP-Rule" id="MF_00005"/>
    </source>
</evidence>
<dbReference type="Proteomes" id="UP000605144">
    <property type="component" value="Unassembled WGS sequence"/>
</dbReference>
<dbReference type="FunFam" id="3.40.50.620:FF:000019">
    <property type="entry name" value="Argininosuccinate synthase"/>
    <property type="match status" value="1"/>
</dbReference>
<feature type="binding site" evidence="9">
    <location>
        <position position="88"/>
    </location>
    <ligand>
        <name>L-citrulline</name>
        <dbReference type="ChEBI" id="CHEBI:57743"/>
    </ligand>
</feature>
<feature type="binding site" evidence="9">
    <location>
        <position position="124"/>
    </location>
    <ligand>
        <name>L-citrulline</name>
        <dbReference type="ChEBI" id="CHEBI:57743"/>
    </ligand>
</feature>
<dbReference type="PANTHER" id="PTHR11587">
    <property type="entry name" value="ARGININOSUCCINATE SYNTHASE"/>
    <property type="match status" value="1"/>
</dbReference>
<feature type="binding site" evidence="9">
    <location>
        <position position="175"/>
    </location>
    <ligand>
        <name>L-citrulline</name>
        <dbReference type="ChEBI" id="CHEBI:57743"/>
    </ligand>
</feature>
<comment type="catalytic activity">
    <reaction evidence="9">
        <text>L-citrulline + L-aspartate + ATP = 2-(N(omega)-L-arginino)succinate + AMP + diphosphate + H(+)</text>
        <dbReference type="Rhea" id="RHEA:10932"/>
        <dbReference type="ChEBI" id="CHEBI:15378"/>
        <dbReference type="ChEBI" id="CHEBI:29991"/>
        <dbReference type="ChEBI" id="CHEBI:30616"/>
        <dbReference type="ChEBI" id="CHEBI:33019"/>
        <dbReference type="ChEBI" id="CHEBI:57472"/>
        <dbReference type="ChEBI" id="CHEBI:57743"/>
        <dbReference type="ChEBI" id="CHEBI:456215"/>
        <dbReference type="EC" id="6.3.4.5"/>
    </reaction>
</comment>
<dbReference type="EC" id="6.3.4.5" evidence="3 9"/>
<feature type="domain" description="Arginosuccinate synthase C-terminal" evidence="11">
    <location>
        <begin position="174"/>
        <end position="390"/>
    </location>
</feature>
<evidence type="ECO:0000256" key="3">
    <source>
        <dbReference type="ARBA" id="ARBA00012286"/>
    </source>
</evidence>
<dbReference type="NCBIfam" id="NF010392">
    <property type="entry name" value="PRK13820.1"/>
    <property type="match status" value="1"/>
</dbReference>
<dbReference type="UniPathway" id="UPA00068">
    <property type="reaction ID" value="UER00113"/>
</dbReference>
<dbReference type="InterPro" id="IPR048267">
    <property type="entry name" value="Arginosuc_syn_N"/>
</dbReference>
<dbReference type="PROSITE" id="PS00565">
    <property type="entry name" value="ARGININOSUCCIN_SYN_2"/>
    <property type="match status" value="1"/>
</dbReference>
<gene>
    <name evidence="9" type="primary">argG</name>
    <name evidence="12" type="ORF">EYG76_03295</name>
</gene>
<evidence type="ECO:0000256" key="8">
    <source>
        <dbReference type="ARBA" id="ARBA00022840"/>
    </source>
</evidence>
<dbReference type="GO" id="GO:0000050">
    <property type="term" value="P:urea cycle"/>
    <property type="evidence" value="ECO:0007669"/>
    <property type="project" value="TreeGrafter"/>
</dbReference>
<sequence>MTKEKIAVLAYSGGLDTSCCLKLLEEKYGYNVVTLCVDVGQPKEEIMEPEEKAKKYGVYRHYTIDAKEEFAKEYIFRAIKANATYEGYPLSTSLARPLIALKLVQLARELNAEAIAHGCTGKGNDQFRFETIILAKAPDMRVIAPIRDLNLTRNEEIEYAKKHNIPIPSESKKYSIDENLWGRSIEGGPLEDPMYEPPEEVFAWTKNPKECVEEEYVEIEFEKGVPIKINGNELNAVDIIRESNKIAGRNGVGRIDIIEDRILGLKSRENYECPGAVMLIKAHKALEQLVLTREELKFKELVDSTYADLIYRGLWHEPLREDLDGFIDKTQERVCGKVILKLYAGSIRVVGRESPYGLYSKDLVSFEDKDMDQREIVGMVKYHGLQAALYESVKNKNKKINK</sequence>
<feature type="binding site" evidence="9">
    <location>
        <position position="118"/>
    </location>
    <ligand>
        <name>ATP</name>
        <dbReference type="ChEBI" id="CHEBI:30616"/>
    </ligand>
</feature>
<dbReference type="CDD" id="cd01999">
    <property type="entry name" value="ASS"/>
    <property type="match status" value="1"/>
</dbReference>
<comment type="caution">
    <text evidence="12">The sequence shown here is derived from an EMBL/GenBank/DDBJ whole genome shotgun (WGS) entry which is preliminary data.</text>
</comment>
<feature type="binding site" evidence="9">
    <location>
        <position position="128"/>
    </location>
    <ligand>
        <name>L-citrulline</name>
        <dbReference type="ChEBI" id="CHEBI:57743"/>
    </ligand>
</feature>
<evidence type="ECO:0000259" key="11">
    <source>
        <dbReference type="Pfam" id="PF20979"/>
    </source>
</evidence>
<dbReference type="GO" id="GO:0004055">
    <property type="term" value="F:argininosuccinate synthase activity"/>
    <property type="evidence" value="ECO:0007669"/>
    <property type="project" value="UniProtKB-UniRule"/>
</dbReference>
<dbReference type="InterPro" id="IPR014729">
    <property type="entry name" value="Rossmann-like_a/b/a_fold"/>
</dbReference>
<dbReference type="NCBIfam" id="TIGR00032">
    <property type="entry name" value="argG"/>
    <property type="match status" value="1"/>
</dbReference>
<comment type="caution">
    <text evidence="9">Lacks conserved residue(s) required for the propagation of feature annotation.</text>
</comment>
<reference evidence="12" key="1">
    <citation type="journal article" date="2020" name="ISME J.">
        <title>Gammaproteobacteria mediating utilization of methyl-, sulfur- and petroleum organic compounds in deep ocean hydrothermal plumes.</title>
        <authorList>
            <person name="Zhou Z."/>
            <person name="Liu Y."/>
            <person name="Pan J."/>
            <person name="Cron B.R."/>
            <person name="Toner B.M."/>
            <person name="Anantharaman K."/>
            <person name="Breier J.A."/>
            <person name="Dick G.J."/>
            <person name="Li M."/>
        </authorList>
    </citation>
    <scope>NUCLEOTIDE SEQUENCE</scope>
    <source>
        <strain evidence="12">SZUA-1385</strain>
    </source>
</reference>
<keyword evidence="7 9" id="KW-0547">Nucleotide-binding</keyword>
<dbReference type="NCBIfam" id="NF001770">
    <property type="entry name" value="PRK00509.1"/>
    <property type="match status" value="1"/>
</dbReference>
<feature type="binding site" evidence="9">
    <location>
        <position position="259"/>
    </location>
    <ligand>
        <name>L-citrulline</name>
        <dbReference type="ChEBI" id="CHEBI:57743"/>
    </ligand>
</feature>
<comment type="similarity">
    <text evidence="9">Belongs to the argininosuccinate synthase family. Type 1 subfamily.</text>
</comment>
<feature type="domain" description="Arginosuccinate synthase-like N-terminal" evidence="10">
    <location>
        <begin position="7"/>
        <end position="166"/>
    </location>
</feature>
<feature type="binding site" evidence="9">
    <location>
        <position position="125"/>
    </location>
    <ligand>
        <name>L-aspartate</name>
        <dbReference type="ChEBI" id="CHEBI:29991"/>
    </ligand>
</feature>
<dbReference type="InterPro" id="IPR023434">
    <property type="entry name" value="Arginosuc_synth_type_1_subfam"/>
</dbReference>
<feature type="binding site" evidence="9">
    <location>
        <position position="271"/>
    </location>
    <ligand>
        <name>L-citrulline</name>
        <dbReference type="ChEBI" id="CHEBI:57743"/>
    </ligand>
</feature>
<comment type="subunit">
    <text evidence="2 9">Homotetramer.</text>
</comment>
<evidence type="ECO:0000256" key="6">
    <source>
        <dbReference type="ARBA" id="ARBA00022605"/>
    </source>
</evidence>
<dbReference type="GO" id="GO:0005524">
    <property type="term" value="F:ATP binding"/>
    <property type="evidence" value="ECO:0007669"/>
    <property type="project" value="UniProtKB-UniRule"/>
</dbReference>
<dbReference type="PANTHER" id="PTHR11587:SF2">
    <property type="entry name" value="ARGININOSUCCINATE SYNTHASE"/>
    <property type="match status" value="1"/>
</dbReference>
<keyword evidence="6 9" id="KW-0028">Amino-acid biosynthesis</keyword>
<dbReference type="FunFam" id="3.90.1260.10:FF:000007">
    <property type="entry name" value="Argininosuccinate synthase"/>
    <property type="match status" value="1"/>
</dbReference>
<dbReference type="SUPFAM" id="SSF69864">
    <property type="entry name" value="Argininosuccinate synthetase, C-terminal domain"/>
    <property type="match status" value="1"/>
</dbReference>
<evidence type="ECO:0000256" key="5">
    <source>
        <dbReference type="ARBA" id="ARBA00022598"/>
    </source>
</evidence>
<evidence type="ECO:0000259" key="10">
    <source>
        <dbReference type="Pfam" id="PF00764"/>
    </source>
</evidence>
<dbReference type="Gene3D" id="3.90.1260.10">
    <property type="entry name" value="Argininosuccinate synthetase, chain A, domain 2"/>
    <property type="match status" value="1"/>
</dbReference>
<dbReference type="GO" id="GO:0005737">
    <property type="term" value="C:cytoplasm"/>
    <property type="evidence" value="ECO:0007669"/>
    <property type="project" value="UniProtKB-SubCell"/>
</dbReference>
<comment type="pathway">
    <text evidence="1 9">Amino-acid biosynthesis; L-arginine biosynthesis; L-arginine from L-ornithine and carbamoyl phosphate: step 2/3.</text>
</comment>
<dbReference type="InterPro" id="IPR018223">
    <property type="entry name" value="Arginosuc_synth_CS"/>
</dbReference>
<dbReference type="AlphaFoldDB" id="A0A832YUK7"/>
<organism evidence="12 13">
    <name type="scientific">Methanothermococcus okinawensis</name>
    <dbReference type="NCBI Taxonomy" id="155863"/>
    <lineage>
        <taxon>Archaea</taxon>
        <taxon>Methanobacteriati</taxon>
        <taxon>Methanobacteriota</taxon>
        <taxon>Methanomada group</taxon>
        <taxon>Methanococci</taxon>
        <taxon>Methanococcales</taxon>
        <taxon>Methanococcaceae</taxon>
        <taxon>Methanothermococcus</taxon>
    </lineage>
</organism>
<feature type="binding site" evidence="9">
    <location>
        <position position="93"/>
    </location>
    <ligand>
        <name>L-citrulline</name>
        <dbReference type="ChEBI" id="CHEBI:57743"/>
    </ligand>
</feature>
<accession>A0A832YUK7</accession>
<evidence type="ECO:0000256" key="4">
    <source>
        <dbReference type="ARBA" id="ARBA00022571"/>
    </source>
</evidence>
<keyword evidence="4 9" id="KW-0055">Arginine biosynthesis</keyword>
<protein>
    <recommendedName>
        <fullName evidence="3 9">Argininosuccinate synthase</fullName>
        <ecNumber evidence="3 9">6.3.4.5</ecNumber>
    </recommendedName>
    <alternativeName>
        <fullName evidence="9">Citrulline--aspartate ligase</fullName>
    </alternativeName>
</protein>
<evidence type="ECO:0000256" key="2">
    <source>
        <dbReference type="ARBA" id="ARBA00011881"/>
    </source>
</evidence>
<dbReference type="Pfam" id="PF00764">
    <property type="entry name" value="Arginosuc_synth"/>
    <property type="match status" value="1"/>
</dbReference>
<evidence type="ECO:0000313" key="12">
    <source>
        <dbReference type="EMBL" id="HIP17313.1"/>
    </source>
</evidence>
<dbReference type="GO" id="GO:0000053">
    <property type="term" value="P:argininosuccinate metabolic process"/>
    <property type="evidence" value="ECO:0007669"/>
    <property type="project" value="TreeGrafter"/>
</dbReference>
<dbReference type="InterPro" id="IPR048268">
    <property type="entry name" value="Arginosuc_syn_C"/>
</dbReference>
<evidence type="ECO:0000256" key="7">
    <source>
        <dbReference type="ARBA" id="ARBA00022741"/>
    </source>
</evidence>
<dbReference type="Pfam" id="PF20979">
    <property type="entry name" value="Arginosuc_syn_C"/>
    <property type="match status" value="1"/>
</dbReference>
<keyword evidence="9" id="KW-0963">Cytoplasm</keyword>
<dbReference type="HAMAP" id="MF_00005">
    <property type="entry name" value="Arg_succ_synth_type1"/>
    <property type="match status" value="1"/>
</dbReference>